<dbReference type="EMBL" id="LVVK01000007">
    <property type="protein sequence ID" value="OPB44127.1"/>
    <property type="molecule type" value="Genomic_DNA"/>
</dbReference>
<dbReference type="Proteomes" id="UP000191004">
    <property type="component" value="Unassembled WGS sequence"/>
</dbReference>
<gene>
    <name evidence="2" type="ORF">A0O28_0024450</name>
</gene>
<protein>
    <submittedName>
        <fullName evidence="2">Uncharacterized protein</fullName>
    </submittedName>
</protein>
<evidence type="ECO:0000313" key="3">
    <source>
        <dbReference type="Proteomes" id="UP000191004"/>
    </source>
</evidence>
<sequence length="369" mass="38997">MVLQHLPLIGLALSLVHHHNHARSSHHHPSLPDHKPAAQISADTSPLQQAPKLIAARASDETQNTTIQVSQHHLQTILDKIKTLEEEIFNMMRSKADSSLDLGSTPANVSTDSATMAPPKPEKLVVTTREQETTPATAIFGGLFKEASVDLDTSAISDSMSTTIITSTTRITRTVTVAPTGIVTVTTFPSHLAMESNFKAIIPFVHATADADSPRTTLSVDTLSGARIRLFNLSSASSEDANPPRTTLSVDTLGGALVQPFNLSSASTADANLPRTTLSVDTLGGARIQLFNLSSTATADANPPRTTLSGDALSGDHVQLFNLSSTSTSVDAEPERPTITAMAFNASTSVHRLSLSAASSGFRTLRRAA</sequence>
<proteinExistence type="predicted"/>
<accession>A0A1T3CSQ7</accession>
<evidence type="ECO:0000256" key="1">
    <source>
        <dbReference type="SAM" id="MobiDB-lite"/>
    </source>
</evidence>
<feature type="region of interest" description="Disordered" evidence="1">
    <location>
        <begin position="20"/>
        <end position="46"/>
    </location>
</feature>
<dbReference type="OrthoDB" id="4898027at2759"/>
<dbReference type="AlphaFoldDB" id="A0A1T3CSQ7"/>
<evidence type="ECO:0000313" key="2">
    <source>
        <dbReference type="EMBL" id="OPB44127.1"/>
    </source>
</evidence>
<comment type="caution">
    <text evidence="2">The sequence shown here is derived from an EMBL/GenBank/DDBJ whole genome shotgun (WGS) entry which is preliminary data.</text>
</comment>
<feature type="compositionally biased region" description="Basic residues" evidence="1">
    <location>
        <begin position="20"/>
        <end position="29"/>
    </location>
</feature>
<keyword evidence="3" id="KW-1185">Reference proteome</keyword>
<feature type="compositionally biased region" description="Polar residues" evidence="1">
    <location>
        <begin position="101"/>
        <end position="114"/>
    </location>
</feature>
<organism evidence="2 3">
    <name type="scientific">Trichoderma guizhouense</name>
    <dbReference type="NCBI Taxonomy" id="1491466"/>
    <lineage>
        <taxon>Eukaryota</taxon>
        <taxon>Fungi</taxon>
        <taxon>Dikarya</taxon>
        <taxon>Ascomycota</taxon>
        <taxon>Pezizomycotina</taxon>
        <taxon>Sordariomycetes</taxon>
        <taxon>Hypocreomycetidae</taxon>
        <taxon>Hypocreales</taxon>
        <taxon>Hypocreaceae</taxon>
        <taxon>Trichoderma</taxon>
    </lineage>
</organism>
<feature type="region of interest" description="Disordered" evidence="1">
    <location>
        <begin position="99"/>
        <end position="119"/>
    </location>
</feature>
<name>A0A1T3CSQ7_9HYPO</name>
<reference evidence="2 3" key="1">
    <citation type="submission" date="2016-04" db="EMBL/GenBank/DDBJ databases">
        <title>Multiple horizontal gene transfer events from other fungi enriched the ability of the initially mycotrophic fungus Trichoderma (Ascomycota) to feed on dead plant biomass.</title>
        <authorList>
            <person name="Atanasova L."/>
            <person name="Chenthamara K."/>
            <person name="Zhang J."/>
            <person name="Grujic M."/>
            <person name="Henrissat B."/>
            <person name="Kuo A."/>
            <person name="Aertz A."/>
            <person name="Salamov A."/>
            <person name="Lipzen A."/>
            <person name="Labutti K."/>
            <person name="Barry K."/>
            <person name="Miao Y."/>
            <person name="Rahimi M.J."/>
            <person name="Shen Q."/>
            <person name="Grigoriev I.V."/>
            <person name="Kubicek C.P."/>
            <person name="Druzhinina I.S."/>
        </authorList>
    </citation>
    <scope>NUCLEOTIDE SEQUENCE [LARGE SCALE GENOMIC DNA]</scope>
    <source>
        <strain evidence="2 3">NJAU 4742</strain>
    </source>
</reference>
<dbReference type="SUPFAM" id="SSF141571">
    <property type="entry name" value="Pentapeptide repeat-like"/>
    <property type="match status" value="1"/>
</dbReference>